<evidence type="ECO:0008006" key="4">
    <source>
        <dbReference type="Google" id="ProtNLM"/>
    </source>
</evidence>
<evidence type="ECO:0000313" key="3">
    <source>
        <dbReference type="Proteomes" id="UP000634136"/>
    </source>
</evidence>
<keyword evidence="1" id="KW-0812">Transmembrane</keyword>
<comment type="caution">
    <text evidence="2">The sequence shown here is derived from an EMBL/GenBank/DDBJ whole genome shotgun (WGS) entry which is preliminary data.</text>
</comment>
<keyword evidence="1" id="KW-1133">Transmembrane helix</keyword>
<evidence type="ECO:0000256" key="1">
    <source>
        <dbReference type="SAM" id="Phobius"/>
    </source>
</evidence>
<organism evidence="2 3">
    <name type="scientific">Senna tora</name>
    <dbReference type="NCBI Taxonomy" id="362788"/>
    <lineage>
        <taxon>Eukaryota</taxon>
        <taxon>Viridiplantae</taxon>
        <taxon>Streptophyta</taxon>
        <taxon>Embryophyta</taxon>
        <taxon>Tracheophyta</taxon>
        <taxon>Spermatophyta</taxon>
        <taxon>Magnoliopsida</taxon>
        <taxon>eudicotyledons</taxon>
        <taxon>Gunneridae</taxon>
        <taxon>Pentapetalae</taxon>
        <taxon>rosids</taxon>
        <taxon>fabids</taxon>
        <taxon>Fabales</taxon>
        <taxon>Fabaceae</taxon>
        <taxon>Caesalpinioideae</taxon>
        <taxon>Cassia clade</taxon>
        <taxon>Senna</taxon>
    </lineage>
</organism>
<accession>A0A834XFB5</accession>
<keyword evidence="3" id="KW-1185">Reference proteome</keyword>
<feature type="transmembrane region" description="Helical" evidence="1">
    <location>
        <begin position="82"/>
        <end position="102"/>
    </location>
</feature>
<sequence>MPTQRLRLYSILRHHRSFAAPPLQLPCTTTASSLQVNMDGILLFSNGKREKKLPMAGNRDGSSRFVRVPSLPMSQQLEERRFSLVLVASATHLLFLLFLFAAGTNAVKPDPASIV</sequence>
<name>A0A834XFB5_9FABA</name>
<dbReference type="Proteomes" id="UP000634136">
    <property type="component" value="Unassembled WGS sequence"/>
</dbReference>
<dbReference type="EMBL" id="JAAIUW010000001">
    <property type="protein sequence ID" value="KAF7844405.1"/>
    <property type="molecule type" value="Genomic_DNA"/>
</dbReference>
<protein>
    <recommendedName>
        <fullName evidence="4">Transmembrane protein</fullName>
    </recommendedName>
</protein>
<gene>
    <name evidence="2" type="ORF">G2W53_001310</name>
</gene>
<reference evidence="2" key="1">
    <citation type="submission" date="2020-09" db="EMBL/GenBank/DDBJ databases">
        <title>Genome-Enabled Discovery of Anthraquinone Biosynthesis in Senna tora.</title>
        <authorList>
            <person name="Kang S.-H."/>
            <person name="Pandey R.P."/>
            <person name="Lee C.-M."/>
            <person name="Sim J.-S."/>
            <person name="Jeong J.-T."/>
            <person name="Choi B.-S."/>
            <person name="Jung M."/>
            <person name="Ginzburg D."/>
            <person name="Zhao K."/>
            <person name="Won S.Y."/>
            <person name="Oh T.-J."/>
            <person name="Yu Y."/>
            <person name="Kim N.-H."/>
            <person name="Lee O.R."/>
            <person name="Lee T.-H."/>
            <person name="Bashyal P."/>
            <person name="Kim T.-S."/>
            <person name="Lee W.-H."/>
            <person name="Kawkins C."/>
            <person name="Kim C.-K."/>
            <person name="Kim J.S."/>
            <person name="Ahn B.O."/>
            <person name="Rhee S.Y."/>
            <person name="Sohng J.K."/>
        </authorList>
    </citation>
    <scope>NUCLEOTIDE SEQUENCE</scope>
    <source>
        <tissue evidence="2">Leaf</tissue>
    </source>
</reference>
<dbReference type="AlphaFoldDB" id="A0A834XFB5"/>
<proteinExistence type="predicted"/>
<keyword evidence="1" id="KW-0472">Membrane</keyword>
<evidence type="ECO:0000313" key="2">
    <source>
        <dbReference type="EMBL" id="KAF7844405.1"/>
    </source>
</evidence>